<dbReference type="Proteomes" id="UP000318017">
    <property type="component" value="Chromosome"/>
</dbReference>
<keyword evidence="5" id="KW-0997">Cell inner membrane</keyword>
<proteinExistence type="inferred from homology"/>
<dbReference type="SUPFAM" id="SSF158544">
    <property type="entry name" value="GspK insert domain-like"/>
    <property type="match status" value="1"/>
</dbReference>
<dbReference type="PANTHER" id="PTHR38831:SF2">
    <property type="entry name" value="TYPE II SECRETION SYSTEM PROTEIN K"/>
    <property type="match status" value="1"/>
</dbReference>
<dbReference type="InterPro" id="IPR005628">
    <property type="entry name" value="GspK"/>
</dbReference>
<dbReference type="EMBL" id="CP036298">
    <property type="protein sequence ID" value="QDV22980.1"/>
    <property type="molecule type" value="Genomic_DNA"/>
</dbReference>
<evidence type="ECO:0000256" key="1">
    <source>
        <dbReference type="ARBA" id="ARBA00004533"/>
    </source>
</evidence>
<evidence type="ECO:0000256" key="11">
    <source>
        <dbReference type="SAM" id="Phobius"/>
    </source>
</evidence>
<comment type="subcellular location">
    <subcellularLocation>
        <location evidence="1">Cell inner membrane</location>
    </subcellularLocation>
</comment>
<evidence type="ECO:0000256" key="6">
    <source>
        <dbReference type="ARBA" id="ARBA00022692"/>
    </source>
</evidence>
<feature type="region of interest" description="Disordered" evidence="10">
    <location>
        <begin position="1"/>
        <end position="56"/>
    </location>
</feature>
<evidence type="ECO:0000259" key="12">
    <source>
        <dbReference type="Pfam" id="PF21687"/>
    </source>
</evidence>
<dbReference type="GO" id="GO:0009306">
    <property type="term" value="P:protein secretion"/>
    <property type="evidence" value="ECO:0007669"/>
    <property type="project" value="InterPro"/>
</dbReference>
<feature type="transmembrane region" description="Helical" evidence="11">
    <location>
        <begin position="65"/>
        <end position="85"/>
    </location>
</feature>
<dbReference type="OrthoDB" id="260436at2"/>
<keyword evidence="3" id="KW-0813">Transport</keyword>
<accession>A0A518G343</accession>
<evidence type="ECO:0000256" key="3">
    <source>
        <dbReference type="ARBA" id="ARBA00022448"/>
    </source>
</evidence>
<evidence type="ECO:0000256" key="4">
    <source>
        <dbReference type="ARBA" id="ARBA00022475"/>
    </source>
</evidence>
<dbReference type="PANTHER" id="PTHR38831">
    <property type="entry name" value="TYPE II SECRETION SYSTEM PROTEIN K"/>
    <property type="match status" value="1"/>
</dbReference>
<organism evidence="13 14">
    <name type="scientific">Aureliella helgolandensis</name>
    <dbReference type="NCBI Taxonomy" id="2527968"/>
    <lineage>
        <taxon>Bacteria</taxon>
        <taxon>Pseudomonadati</taxon>
        <taxon>Planctomycetota</taxon>
        <taxon>Planctomycetia</taxon>
        <taxon>Pirellulales</taxon>
        <taxon>Pirellulaceae</taxon>
        <taxon>Aureliella</taxon>
    </lineage>
</organism>
<keyword evidence="4" id="KW-1003">Cell membrane</keyword>
<dbReference type="InterPro" id="IPR038072">
    <property type="entry name" value="GspK_central_sf"/>
</dbReference>
<sequence>MIMNTNAKATLTTRSSQRTTVHLGQPPAGDFGRAIPASGTHRQPSRAAPLRGRSWRPRRAPRRPAFILLLVLIVVVMASLAALNFSRSMLNSHESAQLSSSRLQARMCAESGAQAVRLFLSYTKNERLEQGGTWENDLFYARNVIPDTAAARRGNYTIISPALDEMGNYTGIRYGLQNESAKLNLNTLVQLDSLAASGDLAASATSELAGGDTAGLDGLASEAGAEDLLSGLASEATATTASSFATNMLLALPGMTEDIADAILDWIDEDDLPRPYGAEFDDYYSQVQTPYKPANGPIESIEQLLLVRGVTAELLFGYDADRNGFLDQAETTRMNNGMMAGAMPGQAATMNMDPNATPPPPLGWAQYLTLHSMEKNVDAYGLPRININGDDLETLYAELVEVLGNEEWASFIVAYRFGGKPGGNGSSPLVTLASMAAADSSAEDGALGSQLGSLQAAGEQLNAADQGQAQPWSMAAFDAIDLTQAGSVTFNQVLDVIDGTITLPQGNNEVTYTSPFASGPIELAFSTPLLMENLTTVDATAIPGRIDIMNCPHEILRGIPGLSDEIVDEILIARTDGSDSETRNYETWLVVEGLITMDEMRALLPLITCGGDVFKAQIVGYLEGSASFSRIEAIVSGAGDIPEILFFRRMDHLGRGFDIPTLGQRLDATLPGGSMMQ</sequence>
<evidence type="ECO:0000256" key="8">
    <source>
        <dbReference type="ARBA" id="ARBA00022989"/>
    </source>
</evidence>
<evidence type="ECO:0000256" key="9">
    <source>
        <dbReference type="ARBA" id="ARBA00023136"/>
    </source>
</evidence>
<evidence type="ECO:0000256" key="10">
    <source>
        <dbReference type="SAM" id="MobiDB-lite"/>
    </source>
</evidence>
<dbReference type="Pfam" id="PF21687">
    <property type="entry name" value="T2SSK_1st"/>
    <property type="match status" value="1"/>
</dbReference>
<keyword evidence="9 11" id="KW-0472">Membrane</keyword>
<dbReference type="KEGG" id="ahel:Q31a_12730"/>
<protein>
    <submittedName>
        <fullName evidence="13">General secretion pathway protein K</fullName>
    </submittedName>
</protein>
<dbReference type="Gene3D" id="1.10.40.60">
    <property type="entry name" value="EpsJ-like"/>
    <property type="match status" value="1"/>
</dbReference>
<reference evidence="13 14" key="1">
    <citation type="submission" date="2019-02" db="EMBL/GenBank/DDBJ databases">
        <title>Deep-cultivation of Planctomycetes and their phenomic and genomic characterization uncovers novel biology.</title>
        <authorList>
            <person name="Wiegand S."/>
            <person name="Jogler M."/>
            <person name="Boedeker C."/>
            <person name="Pinto D."/>
            <person name="Vollmers J."/>
            <person name="Rivas-Marin E."/>
            <person name="Kohn T."/>
            <person name="Peeters S.H."/>
            <person name="Heuer A."/>
            <person name="Rast P."/>
            <person name="Oberbeckmann S."/>
            <person name="Bunk B."/>
            <person name="Jeske O."/>
            <person name="Meyerdierks A."/>
            <person name="Storesund J.E."/>
            <person name="Kallscheuer N."/>
            <person name="Luecker S."/>
            <person name="Lage O.M."/>
            <person name="Pohl T."/>
            <person name="Merkel B.J."/>
            <person name="Hornburger P."/>
            <person name="Mueller R.-W."/>
            <person name="Bruemmer F."/>
            <person name="Labrenz M."/>
            <person name="Spormann A.M."/>
            <person name="Op den Camp H."/>
            <person name="Overmann J."/>
            <person name="Amann R."/>
            <person name="Jetten M.S.M."/>
            <person name="Mascher T."/>
            <person name="Medema M.H."/>
            <person name="Devos D.P."/>
            <person name="Kaster A.-K."/>
            <person name="Ovreas L."/>
            <person name="Rohde M."/>
            <person name="Galperin M.Y."/>
            <person name="Jogler C."/>
        </authorList>
    </citation>
    <scope>NUCLEOTIDE SEQUENCE [LARGE SCALE GENOMIC DNA]</scope>
    <source>
        <strain evidence="13 14">Q31a</strain>
    </source>
</reference>
<feature type="domain" description="T2SS protein K first SAM-like" evidence="12">
    <location>
        <begin position="182"/>
        <end position="314"/>
    </location>
</feature>
<feature type="compositionally biased region" description="Polar residues" evidence="10">
    <location>
        <begin position="1"/>
        <end position="22"/>
    </location>
</feature>
<name>A0A518G343_9BACT</name>
<evidence type="ECO:0000256" key="7">
    <source>
        <dbReference type="ARBA" id="ARBA00022927"/>
    </source>
</evidence>
<gene>
    <name evidence="13" type="ORF">Q31a_12730</name>
</gene>
<dbReference type="AlphaFoldDB" id="A0A518G343"/>
<keyword evidence="14" id="KW-1185">Reference proteome</keyword>
<evidence type="ECO:0000313" key="13">
    <source>
        <dbReference type="EMBL" id="QDV22980.1"/>
    </source>
</evidence>
<dbReference type="InterPro" id="IPR049031">
    <property type="entry name" value="T2SSK_SAM-like_1st"/>
</dbReference>
<keyword evidence="7" id="KW-0653">Protein transport</keyword>
<comment type="similarity">
    <text evidence="2">Belongs to the GSP K family.</text>
</comment>
<evidence type="ECO:0000256" key="2">
    <source>
        <dbReference type="ARBA" id="ARBA00007246"/>
    </source>
</evidence>
<keyword evidence="8 11" id="KW-1133">Transmembrane helix</keyword>
<dbReference type="GO" id="GO:0005886">
    <property type="term" value="C:plasma membrane"/>
    <property type="evidence" value="ECO:0007669"/>
    <property type="project" value="UniProtKB-SubCell"/>
</dbReference>
<evidence type="ECO:0000313" key="14">
    <source>
        <dbReference type="Proteomes" id="UP000318017"/>
    </source>
</evidence>
<evidence type="ECO:0000256" key="5">
    <source>
        <dbReference type="ARBA" id="ARBA00022519"/>
    </source>
</evidence>
<keyword evidence="6 11" id="KW-0812">Transmembrane</keyword>